<name>A0A382BVY0_9ZZZZ</name>
<proteinExistence type="predicted"/>
<protein>
    <submittedName>
        <fullName evidence="1">Uncharacterized protein</fullName>
    </submittedName>
</protein>
<evidence type="ECO:0000313" key="1">
    <source>
        <dbReference type="EMBL" id="SVB17970.1"/>
    </source>
</evidence>
<reference evidence="1" key="1">
    <citation type="submission" date="2018-05" db="EMBL/GenBank/DDBJ databases">
        <authorList>
            <person name="Lanie J.A."/>
            <person name="Ng W.-L."/>
            <person name="Kazmierczak K.M."/>
            <person name="Andrzejewski T.M."/>
            <person name="Davidsen T.M."/>
            <person name="Wayne K.J."/>
            <person name="Tettelin H."/>
            <person name="Glass J.I."/>
            <person name="Rusch D."/>
            <person name="Podicherti R."/>
            <person name="Tsui H.-C.T."/>
            <person name="Winkler M.E."/>
        </authorList>
    </citation>
    <scope>NUCLEOTIDE SEQUENCE</scope>
</reference>
<organism evidence="1">
    <name type="scientific">marine metagenome</name>
    <dbReference type="NCBI Taxonomy" id="408172"/>
    <lineage>
        <taxon>unclassified sequences</taxon>
        <taxon>metagenomes</taxon>
        <taxon>ecological metagenomes</taxon>
    </lineage>
</organism>
<accession>A0A382BVY0</accession>
<dbReference type="PROSITE" id="PS51257">
    <property type="entry name" value="PROKAR_LIPOPROTEIN"/>
    <property type="match status" value="1"/>
</dbReference>
<dbReference type="EMBL" id="UINC01031622">
    <property type="protein sequence ID" value="SVB17970.1"/>
    <property type="molecule type" value="Genomic_DNA"/>
</dbReference>
<sequence length="171" mass="19032">MYLEPNRLLAVLFALAFMVAGCTEPTDFTLPTSEEITRYYGSGTVLEAEVRGNVAVVTVQQSAAQIRKGGSLWAKVGPYIYLFTEETFELLQDFPGLGGVRVKTQTAGGSEIASVILPREELTGVLWRRSLNIAGRARLNGTEQITLIEDLIEWGEGHTDFDYNPRYVQRR</sequence>
<dbReference type="AlphaFoldDB" id="A0A382BVY0"/>
<gene>
    <name evidence="1" type="ORF">METZ01_LOCUS170824</name>
</gene>